<feature type="region of interest" description="Disordered" evidence="6">
    <location>
        <begin position="824"/>
        <end position="848"/>
    </location>
</feature>
<protein>
    <submittedName>
        <fullName evidence="9">Transcription factor TFIIIC complex B box binding subunit Sfc3</fullName>
    </submittedName>
</protein>
<name>A0AAE9WB68_9SCHI</name>
<gene>
    <name evidence="9" type="primary">sfc3</name>
    <name evidence="9" type="ORF">SOMG_00710</name>
</gene>
<evidence type="ECO:0000256" key="3">
    <source>
        <dbReference type="ARBA" id="ARBA00023125"/>
    </source>
</evidence>
<feature type="domain" description="Transcription factor tau subunit sfc3/Tfc3 C-terminal" evidence="8">
    <location>
        <begin position="874"/>
        <end position="1281"/>
    </location>
</feature>
<feature type="region of interest" description="Disordered" evidence="6">
    <location>
        <begin position="582"/>
        <end position="602"/>
    </location>
</feature>
<keyword evidence="5" id="KW-0539">Nucleus</keyword>
<dbReference type="GO" id="GO:0005634">
    <property type="term" value="C:nucleus"/>
    <property type="evidence" value="ECO:0007669"/>
    <property type="project" value="UniProtKB-SubCell"/>
</dbReference>
<reference evidence="9 10" key="1">
    <citation type="journal article" date="2023" name="G3 (Bethesda)">
        <title>A high-quality reference genome for the fission yeast Schizosaccharomyces osmophilus.</title>
        <authorList>
            <person name="Jia G.S."/>
            <person name="Zhang W.C."/>
            <person name="Liang Y."/>
            <person name="Liu X.H."/>
            <person name="Rhind N."/>
            <person name="Pidoux A."/>
            <person name="Brysch-Herzberg M."/>
            <person name="Du L.L."/>
        </authorList>
    </citation>
    <scope>NUCLEOTIDE SEQUENCE [LARGE SCALE GENOMIC DNA]</scope>
    <source>
        <strain evidence="9 10">CBS 15793</strain>
    </source>
</reference>
<dbReference type="RefSeq" id="XP_056036459.1">
    <property type="nucleotide sequence ID" value="XM_056179504.1"/>
</dbReference>
<feature type="compositionally biased region" description="Polar residues" evidence="6">
    <location>
        <begin position="498"/>
        <end position="510"/>
    </location>
</feature>
<keyword evidence="10" id="KW-1185">Reference proteome</keyword>
<keyword evidence="3" id="KW-0238">DNA-binding</keyword>
<keyword evidence="4" id="KW-0804">Transcription</keyword>
<feature type="region of interest" description="Disordered" evidence="6">
    <location>
        <begin position="292"/>
        <end position="315"/>
    </location>
</feature>
<dbReference type="Proteomes" id="UP001212411">
    <property type="component" value="Chromosome 1"/>
</dbReference>
<evidence type="ECO:0000256" key="4">
    <source>
        <dbReference type="ARBA" id="ARBA00023163"/>
    </source>
</evidence>
<dbReference type="Pfam" id="PF04182">
    <property type="entry name" value="B-block_TFIIIC"/>
    <property type="match status" value="1"/>
</dbReference>
<dbReference type="InterPro" id="IPR007309">
    <property type="entry name" value="TFIIIC_Bblock-bd"/>
</dbReference>
<comment type="subcellular location">
    <subcellularLocation>
        <location evidence="1">Nucleus</location>
    </subcellularLocation>
</comment>
<feature type="compositionally biased region" description="Basic and acidic residues" evidence="6">
    <location>
        <begin position="785"/>
        <end position="809"/>
    </location>
</feature>
<dbReference type="InterPro" id="IPR046488">
    <property type="entry name" value="Sfc3/Tfc3_C"/>
</dbReference>
<dbReference type="CDD" id="cd00167">
    <property type="entry name" value="SANT"/>
    <property type="match status" value="1"/>
</dbReference>
<feature type="region of interest" description="Disordered" evidence="6">
    <location>
        <begin position="471"/>
        <end position="545"/>
    </location>
</feature>
<sequence>MDSLIRYCSEEIALDGSSGCDIDRLWSFAENFYFRQGIVQNLDDDYKGFIWPLLLQEEGIELWVEDVNSAERHQIIDSIPWNYQDISPFVRTQLRLFASADRQWINLTYKTKADSKIQPLAFELLSCISRYRHEGIDRIQLCKETKQEPRSVFGRIQALEDASLISKVSISRSKAQTALLVLKRFESENSTMNESVAQVSGGQIYNTDKIRHQICSVVQEFKNGVCRHVDARTKVGLNQNKWERRYFSRQTSFLHNNGYIRKCLTFLPNAPDRYIRCLQFLKPFPIPISENSNQDIDLSDADDNAEEEDLEDDESQYPIKGEFDSSFLQPLEDESLMVPQWSRFNPLEFQCYVAVRNSGLDGLITLRILQKLTGLKFNKPLFKVLGSLVENKSSVPDYLSHLVLTRIEDKTNKSRQYRYFTLQNQIQRLLRDGLSVEEITRLTRNVQPTAGEFPPYNPSLFTDVNALSPDNSSAIYSPDGMTVLPKKRGRPKKGTPKNVSSISSPVKQENSFSMSMSSPVVPASQPDLSSSQNTSSTQPSLMFNSDASGLNAEASVDVNDNTTLASRPSDLDSLYDLSVKNQRQDTLKESPPPPKPETSALDVPFTPFSSIDLNLPQILPGSSDTSISEGSSVLASKRPRQVVDFVMLQRKSLIMTYLEEKNGAFEISKKMYEDLADLKVRRDPNSVRTVMDRRTFRQTLDKLLHEKKVRKVVLAFENGFGKLVRKDIIAKYTMKSEDPRLYDIKHQMMSNESEFRNDKEILRGVEIDIPDKPRSKRRKQALPVEEVKTRRESRAFEKNLKKQKEKEDPMELAQKLLESLAPTLTQPGITEDNTLESQPLSKSSTKLRKDRYAPIPELDYYPSAIHSSKRSVKRLKSDFTAEEDDTLIRAVVIIQVQYGGVHRNIKWEAVQKCLPSRDITSLSRRYISIRQHTKYKSLQQFLLANWTRMYQDAVTRGDLTSYPENVDDFDPMPSVKASYRPYIISSSDISSSNLPSSLEQLYEKYDVEMVKDGKDPKDLLFDSSLSAMARMNIYSDIPFIKSVHEEGNKEEEDKKVELTTLEAKSTIKSILAIPDSDYDSQFAQSRLLKFPEGALLSAHDDLIRKDIIARVHSESNRVQPGRNYHFTDKFANSLKSSFPPFLLLQASRFYSFLAEGFREGKSHMIQETCNSGTMACVLDLFCRGKVETSIINSKFNEYGLAEGYRTRLLEHENIKMDLILSKKGDDSIEPIDSSKLVPPPNNEPRLWLDGNRGIIDRIWLEIKQAIVYQLLRRPGIARNELGRLLSPGLDNNELREVIEYFLMADAAIEKDGLFLSPGFYHKLF</sequence>
<evidence type="ECO:0000313" key="9">
    <source>
        <dbReference type="EMBL" id="WBW72216.1"/>
    </source>
</evidence>
<dbReference type="GO" id="GO:0003677">
    <property type="term" value="F:DNA binding"/>
    <property type="evidence" value="ECO:0007669"/>
    <property type="project" value="UniProtKB-KW"/>
</dbReference>
<feature type="compositionally biased region" description="Polar residues" evidence="6">
    <location>
        <begin position="824"/>
        <end position="844"/>
    </location>
</feature>
<feature type="region of interest" description="Disordered" evidence="6">
    <location>
        <begin position="772"/>
        <end position="809"/>
    </location>
</feature>
<feature type="compositionally biased region" description="Low complexity" evidence="6">
    <location>
        <begin position="511"/>
        <end position="541"/>
    </location>
</feature>
<dbReference type="KEGG" id="som:SOMG_00710"/>
<feature type="compositionally biased region" description="Acidic residues" evidence="6">
    <location>
        <begin position="297"/>
        <end position="315"/>
    </location>
</feature>
<proteinExistence type="predicted"/>
<evidence type="ECO:0000313" key="10">
    <source>
        <dbReference type="Proteomes" id="UP001212411"/>
    </source>
</evidence>
<dbReference type="Pfam" id="PF20222">
    <property type="entry name" value="DUF6581"/>
    <property type="match status" value="1"/>
</dbReference>
<evidence type="ECO:0000256" key="6">
    <source>
        <dbReference type="SAM" id="MobiDB-lite"/>
    </source>
</evidence>
<feature type="domain" description="B-block binding subunit of TFIIIC" evidence="7">
    <location>
        <begin position="119"/>
        <end position="187"/>
    </location>
</feature>
<dbReference type="GeneID" id="80874193"/>
<keyword evidence="2" id="KW-0597">Phosphoprotein</keyword>
<dbReference type="EMBL" id="CP115611">
    <property type="protein sequence ID" value="WBW72216.1"/>
    <property type="molecule type" value="Genomic_DNA"/>
</dbReference>
<dbReference type="GO" id="GO:0006384">
    <property type="term" value="P:transcription initiation at RNA polymerase III promoter"/>
    <property type="evidence" value="ECO:0007669"/>
    <property type="project" value="InterPro"/>
</dbReference>
<dbReference type="InterPro" id="IPR044210">
    <property type="entry name" value="Tfc3-like"/>
</dbReference>
<dbReference type="GO" id="GO:0000127">
    <property type="term" value="C:transcription factor TFIIIC complex"/>
    <property type="evidence" value="ECO:0007669"/>
    <property type="project" value="InterPro"/>
</dbReference>
<accession>A0AAE9WB68</accession>
<dbReference type="PANTHER" id="PTHR15180:SF1">
    <property type="entry name" value="GENERAL TRANSCRIPTION FACTOR 3C POLYPEPTIDE 1"/>
    <property type="match status" value="1"/>
</dbReference>
<evidence type="ECO:0000259" key="7">
    <source>
        <dbReference type="Pfam" id="PF04182"/>
    </source>
</evidence>
<feature type="compositionally biased region" description="Basic residues" evidence="6">
    <location>
        <begin position="485"/>
        <end position="495"/>
    </location>
</feature>
<evidence type="ECO:0000259" key="8">
    <source>
        <dbReference type="Pfam" id="PF20222"/>
    </source>
</evidence>
<evidence type="ECO:0000256" key="1">
    <source>
        <dbReference type="ARBA" id="ARBA00004123"/>
    </source>
</evidence>
<dbReference type="GO" id="GO:0042791">
    <property type="term" value="P:5S class rRNA transcription by RNA polymerase III"/>
    <property type="evidence" value="ECO:0007669"/>
    <property type="project" value="TreeGrafter"/>
</dbReference>
<organism evidence="9 10">
    <name type="scientific">Schizosaccharomyces osmophilus</name>
    <dbReference type="NCBI Taxonomy" id="2545709"/>
    <lineage>
        <taxon>Eukaryota</taxon>
        <taxon>Fungi</taxon>
        <taxon>Dikarya</taxon>
        <taxon>Ascomycota</taxon>
        <taxon>Taphrinomycotina</taxon>
        <taxon>Schizosaccharomycetes</taxon>
        <taxon>Schizosaccharomycetales</taxon>
        <taxon>Schizosaccharomycetaceae</taxon>
        <taxon>Schizosaccharomyces</taxon>
    </lineage>
</organism>
<evidence type="ECO:0000256" key="2">
    <source>
        <dbReference type="ARBA" id="ARBA00022553"/>
    </source>
</evidence>
<evidence type="ECO:0000256" key="5">
    <source>
        <dbReference type="ARBA" id="ARBA00023242"/>
    </source>
</evidence>
<dbReference type="PANTHER" id="PTHR15180">
    <property type="entry name" value="GENERAL TRANSCRIPTION FACTOR 3C POLYPEPTIDE 1"/>
    <property type="match status" value="1"/>
</dbReference>
<dbReference type="InterPro" id="IPR001005">
    <property type="entry name" value="SANT/Myb"/>
</dbReference>